<protein>
    <submittedName>
        <fullName evidence="2">Uncharacterized protein</fullName>
    </submittedName>
</protein>
<evidence type="ECO:0000313" key="2">
    <source>
        <dbReference type="EMBL" id="GFE64865.1"/>
    </source>
</evidence>
<name>A0A6N6JFE2_9RHOB</name>
<dbReference type="AlphaFoldDB" id="A0A6N6JFE2"/>
<evidence type="ECO:0000313" key="3">
    <source>
        <dbReference type="Proteomes" id="UP000436822"/>
    </source>
</evidence>
<feature type="region of interest" description="Disordered" evidence="1">
    <location>
        <begin position="1"/>
        <end position="61"/>
    </location>
</feature>
<keyword evidence="3" id="KW-1185">Reference proteome</keyword>
<comment type="caution">
    <text evidence="2">The sequence shown here is derived from an EMBL/GenBank/DDBJ whole genome shotgun (WGS) entry which is preliminary data.</text>
</comment>
<organism evidence="2 3">
    <name type="scientific">Litoreibacter roseus</name>
    <dbReference type="NCBI Taxonomy" id="2601869"/>
    <lineage>
        <taxon>Bacteria</taxon>
        <taxon>Pseudomonadati</taxon>
        <taxon>Pseudomonadota</taxon>
        <taxon>Alphaproteobacteria</taxon>
        <taxon>Rhodobacterales</taxon>
        <taxon>Roseobacteraceae</taxon>
        <taxon>Litoreibacter</taxon>
    </lineage>
</organism>
<dbReference type="EMBL" id="BLJE01000002">
    <property type="protein sequence ID" value="GFE64865.1"/>
    <property type="molecule type" value="Genomic_DNA"/>
</dbReference>
<feature type="compositionally biased region" description="Basic and acidic residues" evidence="1">
    <location>
        <begin position="23"/>
        <end position="37"/>
    </location>
</feature>
<dbReference type="Proteomes" id="UP000436822">
    <property type="component" value="Unassembled WGS sequence"/>
</dbReference>
<sequence>MVFDGLASEVQRKGDKPVASADDDPRHPGKNHADPGTHMRQNQAAKQSKDEHASQHLVSGR</sequence>
<reference evidence="2 3" key="1">
    <citation type="submission" date="2019-12" db="EMBL/GenBank/DDBJ databases">
        <title>Litoreibacter badius sp. nov., a novel bacteriochlorophyll a-containing bacterium in the genus Litoreibacter.</title>
        <authorList>
            <person name="Kanamuro M."/>
            <person name="Takabe Y."/>
            <person name="Mori K."/>
            <person name="Takaichi S."/>
            <person name="Hanada S."/>
        </authorList>
    </citation>
    <scope>NUCLEOTIDE SEQUENCE [LARGE SCALE GENOMIC DNA]</scope>
    <source>
        <strain evidence="2 3">K6</strain>
    </source>
</reference>
<evidence type="ECO:0000256" key="1">
    <source>
        <dbReference type="SAM" id="MobiDB-lite"/>
    </source>
</evidence>
<proteinExistence type="predicted"/>
<accession>A0A6N6JFE2</accession>
<gene>
    <name evidence="2" type="ORF">KIN_19390</name>
</gene>